<evidence type="ECO:0000259" key="7">
    <source>
        <dbReference type="PROSITE" id="PS51184"/>
    </source>
</evidence>
<dbReference type="AlphaFoldDB" id="A0A6T0TPY8"/>
<evidence type="ECO:0000256" key="4">
    <source>
        <dbReference type="ARBA" id="ARBA00023004"/>
    </source>
</evidence>
<dbReference type="InterPro" id="IPR041667">
    <property type="entry name" value="Cupin_8"/>
</dbReference>
<evidence type="ECO:0000256" key="3">
    <source>
        <dbReference type="ARBA" id="ARBA00023002"/>
    </source>
</evidence>
<feature type="compositionally biased region" description="Basic and acidic residues" evidence="6">
    <location>
        <begin position="469"/>
        <end position="480"/>
    </location>
</feature>
<dbReference type="EMBL" id="HBNR01009651">
    <property type="protein sequence ID" value="CAE4566771.1"/>
    <property type="molecule type" value="Transcribed_RNA"/>
</dbReference>
<dbReference type="GO" id="GO:0046872">
    <property type="term" value="F:metal ion binding"/>
    <property type="evidence" value="ECO:0007669"/>
    <property type="project" value="UniProtKB-KW"/>
</dbReference>
<evidence type="ECO:0000313" key="8">
    <source>
        <dbReference type="EMBL" id="CAE4566771.1"/>
    </source>
</evidence>
<keyword evidence="3" id="KW-0560">Oxidoreductase</keyword>
<dbReference type="GO" id="GO:0000987">
    <property type="term" value="F:cis-regulatory region sequence-specific DNA binding"/>
    <property type="evidence" value="ECO:0007669"/>
    <property type="project" value="TreeGrafter"/>
</dbReference>
<gene>
    <name evidence="8" type="ORF">AMON00008_LOCUS6390</name>
    <name evidence="9" type="ORF">AMON00008_LOCUS6391</name>
</gene>
<dbReference type="Gene3D" id="2.60.120.650">
    <property type="entry name" value="Cupin"/>
    <property type="match status" value="1"/>
</dbReference>
<reference evidence="9" key="1">
    <citation type="submission" date="2021-01" db="EMBL/GenBank/DDBJ databases">
        <authorList>
            <person name="Corre E."/>
            <person name="Pelletier E."/>
            <person name="Niang G."/>
            <person name="Scheremetjew M."/>
            <person name="Finn R."/>
            <person name="Kale V."/>
            <person name="Holt S."/>
            <person name="Cochrane G."/>
            <person name="Meng A."/>
            <person name="Brown T."/>
            <person name="Cohen L."/>
        </authorList>
    </citation>
    <scope>NUCLEOTIDE SEQUENCE</scope>
    <source>
        <strain evidence="9">CCMP3105</strain>
    </source>
</reference>
<dbReference type="SMART" id="SM00558">
    <property type="entry name" value="JmjC"/>
    <property type="match status" value="1"/>
</dbReference>
<feature type="domain" description="JmjC" evidence="7">
    <location>
        <begin position="226"/>
        <end position="393"/>
    </location>
</feature>
<evidence type="ECO:0000256" key="6">
    <source>
        <dbReference type="SAM" id="MobiDB-lite"/>
    </source>
</evidence>
<sequence length="480" mass="53376">MGTSLLDPGARSRRAEGLGLLAWFDDELLLSLLHAVPPEVCSRLACCSAVLRAFAGQEELWCAYCLHFLDGGGRLRWSPQGTWRAAFVCSRAPAGPAPAAPEATAACSVTTRVYSDVLYRSFFYAAVELDERWFTRETLACVDARQLSAEAFVQRFEKQSCPVLLRGCVEAWPAMRAWSRDALLERVGDVPFTVGPCDMPLREFYAYAGRNVDDAPLFVFDKHFARRAPELLQDYEVPQVFRDRDLFNLLGDTRPDFRWLLIGNRRSGSKWHVDPNKTSAWNAVVKGRKRWLLLPPGCPPPGVHPSRDGAVVTQPVSLIEWFFNFYSELRKVADGNPAWDLKEGTCGPGDAVYIPCGWWHCVLNLEDDTVAVTQNYASETHVHSIRRFLREKIEQVSGTGDKVSLADRFDTALAKSRPDLLAAEPQPSGDAAAGSIAEAAPGPRAFSFWDHLRSTGQSLTFGSPPDDEPPCKRRREDADG</sequence>
<comment type="subcellular location">
    <subcellularLocation>
        <location evidence="1">Nucleus</location>
    </subcellularLocation>
</comment>
<feature type="region of interest" description="Disordered" evidence="6">
    <location>
        <begin position="456"/>
        <end position="480"/>
    </location>
</feature>
<dbReference type="EMBL" id="HBNR01009652">
    <property type="protein sequence ID" value="CAE4566772.1"/>
    <property type="molecule type" value="Transcribed_RNA"/>
</dbReference>
<protein>
    <recommendedName>
        <fullName evidence="7">JmjC domain-containing protein</fullName>
    </recommendedName>
</protein>
<dbReference type="Pfam" id="PF13621">
    <property type="entry name" value="Cupin_8"/>
    <property type="match status" value="1"/>
</dbReference>
<accession>A0A6T0TPY8</accession>
<dbReference type="GO" id="GO:0016491">
    <property type="term" value="F:oxidoreductase activity"/>
    <property type="evidence" value="ECO:0007669"/>
    <property type="project" value="UniProtKB-KW"/>
</dbReference>
<dbReference type="InterPro" id="IPR050910">
    <property type="entry name" value="JMJD6_ArgDemeth/LysHydrox"/>
</dbReference>
<keyword evidence="4" id="KW-0408">Iron</keyword>
<keyword evidence="5" id="KW-0539">Nucleus</keyword>
<dbReference type="InterPro" id="IPR003347">
    <property type="entry name" value="JmjC_dom"/>
</dbReference>
<dbReference type="GO" id="GO:0005634">
    <property type="term" value="C:nucleus"/>
    <property type="evidence" value="ECO:0007669"/>
    <property type="project" value="UniProtKB-SubCell"/>
</dbReference>
<keyword evidence="2" id="KW-0479">Metal-binding</keyword>
<proteinExistence type="predicted"/>
<evidence type="ECO:0000256" key="5">
    <source>
        <dbReference type="ARBA" id="ARBA00023242"/>
    </source>
</evidence>
<feature type="region of interest" description="Disordered" evidence="6">
    <location>
        <begin position="417"/>
        <end position="437"/>
    </location>
</feature>
<evidence type="ECO:0000256" key="2">
    <source>
        <dbReference type="ARBA" id="ARBA00022723"/>
    </source>
</evidence>
<dbReference type="PANTHER" id="PTHR12480:SF21">
    <property type="entry name" value="JMJC DOMAIN-CONTAINING PROTEIN 8"/>
    <property type="match status" value="1"/>
</dbReference>
<name>A0A6T0TPY8_9DINO</name>
<dbReference type="PANTHER" id="PTHR12480">
    <property type="entry name" value="ARGININE DEMETHYLASE AND LYSYL-HYDROXYLASE JMJD"/>
    <property type="match status" value="1"/>
</dbReference>
<dbReference type="PROSITE" id="PS51184">
    <property type="entry name" value="JMJC"/>
    <property type="match status" value="1"/>
</dbReference>
<dbReference type="FunFam" id="2.60.120.650:FF:000045">
    <property type="entry name" value="F-box protein At1g78280"/>
    <property type="match status" value="1"/>
</dbReference>
<evidence type="ECO:0000256" key="1">
    <source>
        <dbReference type="ARBA" id="ARBA00004123"/>
    </source>
</evidence>
<organism evidence="9">
    <name type="scientific">Alexandrium monilatum</name>
    <dbReference type="NCBI Taxonomy" id="311494"/>
    <lineage>
        <taxon>Eukaryota</taxon>
        <taxon>Sar</taxon>
        <taxon>Alveolata</taxon>
        <taxon>Dinophyceae</taxon>
        <taxon>Gonyaulacales</taxon>
        <taxon>Pyrocystaceae</taxon>
        <taxon>Alexandrium</taxon>
    </lineage>
</organism>
<evidence type="ECO:0000313" key="9">
    <source>
        <dbReference type="EMBL" id="CAE4566772.1"/>
    </source>
</evidence>
<dbReference type="SUPFAM" id="SSF51197">
    <property type="entry name" value="Clavaminate synthase-like"/>
    <property type="match status" value="1"/>
</dbReference>